<keyword evidence="6" id="KW-0675">Receptor</keyword>
<dbReference type="Gene3D" id="3.40.190.10">
    <property type="entry name" value="Periplasmic binding protein-like II"/>
    <property type="match status" value="1"/>
</dbReference>
<dbReference type="AlphaFoldDB" id="A0AAW0TR52"/>
<feature type="compositionally biased region" description="Low complexity" evidence="8">
    <location>
        <begin position="188"/>
        <end position="210"/>
    </location>
</feature>
<evidence type="ECO:0000256" key="6">
    <source>
        <dbReference type="ARBA" id="ARBA00023170"/>
    </source>
</evidence>
<feature type="region of interest" description="Disordered" evidence="8">
    <location>
        <begin position="173"/>
        <end position="223"/>
    </location>
</feature>
<keyword evidence="2" id="KW-1003">Cell membrane</keyword>
<dbReference type="PANTHER" id="PTHR42643:SF30">
    <property type="entry name" value="IONOTROPIC RECEPTOR 40A-RELATED"/>
    <property type="match status" value="1"/>
</dbReference>
<keyword evidence="7" id="KW-0325">Glycoprotein</keyword>
<keyword evidence="11" id="KW-1185">Reference proteome</keyword>
<keyword evidence="3 9" id="KW-0812">Transmembrane</keyword>
<dbReference type="PANTHER" id="PTHR42643">
    <property type="entry name" value="IONOTROPIC RECEPTOR 20A-RELATED"/>
    <property type="match status" value="1"/>
</dbReference>
<feature type="transmembrane region" description="Helical" evidence="9">
    <location>
        <begin position="87"/>
        <end position="106"/>
    </location>
</feature>
<proteinExistence type="predicted"/>
<comment type="subcellular location">
    <subcellularLocation>
        <location evidence="1">Cell membrane</location>
        <topology evidence="1">Multi-pass membrane protein</topology>
    </subcellularLocation>
</comment>
<dbReference type="Proteomes" id="UP001487740">
    <property type="component" value="Unassembled WGS sequence"/>
</dbReference>
<protein>
    <submittedName>
        <fullName evidence="10">Uncharacterized protein</fullName>
    </submittedName>
</protein>
<evidence type="ECO:0000256" key="1">
    <source>
        <dbReference type="ARBA" id="ARBA00004651"/>
    </source>
</evidence>
<reference evidence="10 11" key="1">
    <citation type="submission" date="2023-03" db="EMBL/GenBank/DDBJ databases">
        <title>High-quality genome of Scylla paramamosain provides insights in environmental adaptation.</title>
        <authorList>
            <person name="Zhang L."/>
        </authorList>
    </citation>
    <scope>NUCLEOTIDE SEQUENCE [LARGE SCALE GENOMIC DNA]</scope>
    <source>
        <strain evidence="10">LZ_2023a</strain>
        <tissue evidence="10">Muscle</tissue>
    </source>
</reference>
<dbReference type="InterPro" id="IPR052192">
    <property type="entry name" value="Insect_Ionotropic_Sensory_Rcpt"/>
</dbReference>
<evidence type="ECO:0000256" key="4">
    <source>
        <dbReference type="ARBA" id="ARBA00022989"/>
    </source>
</evidence>
<name>A0AAW0TR52_SCYPA</name>
<evidence type="ECO:0000313" key="11">
    <source>
        <dbReference type="Proteomes" id="UP001487740"/>
    </source>
</evidence>
<gene>
    <name evidence="10" type="ORF">O3P69_009053</name>
</gene>
<comment type="caution">
    <text evidence="10">The sequence shown here is derived from an EMBL/GenBank/DDBJ whole genome shotgun (WGS) entry which is preliminary data.</text>
</comment>
<evidence type="ECO:0000256" key="7">
    <source>
        <dbReference type="ARBA" id="ARBA00023180"/>
    </source>
</evidence>
<dbReference type="SUPFAM" id="SSF53850">
    <property type="entry name" value="Periplasmic binding protein-like II"/>
    <property type="match status" value="1"/>
</dbReference>
<dbReference type="EMBL" id="JARAKH010000027">
    <property type="protein sequence ID" value="KAK8389786.1"/>
    <property type="molecule type" value="Genomic_DNA"/>
</dbReference>
<dbReference type="GO" id="GO:0005886">
    <property type="term" value="C:plasma membrane"/>
    <property type="evidence" value="ECO:0007669"/>
    <property type="project" value="UniProtKB-SubCell"/>
</dbReference>
<evidence type="ECO:0000256" key="5">
    <source>
        <dbReference type="ARBA" id="ARBA00023136"/>
    </source>
</evidence>
<keyword evidence="4 9" id="KW-1133">Transmembrane helix</keyword>
<evidence type="ECO:0000256" key="8">
    <source>
        <dbReference type="SAM" id="MobiDB-lite"/>
    </source>
</evidence>
<accession>A0AAW0TR52</accession>
<evidence type="ECO:0000256" key="2">
    <source>
        <dbReference type="ARBA" id="ARBA00022475"/>
    </source>
</evidence>
<keyword evidence="5 9" id="KW-0472">Membrane</keyword>
<organism evidence="10 11">
    <name type="scientific">Scylla paramamosain</name>
    <name type="common">Mud crab</name>
    <dbReference type="NCBI Taxonomy" id="85552"/>
    <lineage>
        <taxon>Eukaryota</taxon>
        <taxon>Metazoa</taxon>
        <taxon>Ecdysozoa</taxon>
        <taxon>Arthropoda</taxon>
        <taxon>Crustacea</taxon>
        <taxon>Multicrustacea</taxon>
        <taxon>Malacostraca</taxon>
        <taxon>Eumalacostraca</taxon>
        <taxon>Eucarida</taxon>
        <taxon>Decapoda</taxon>
        <taxon>Pleocyemata</taxon>
        <taxon>Brachyura</taxon>
        <taxon>Eubrachyura</taxon>
        <taxon>Portunoidea</taxon>
        <taxon>Portunidae</taxon>
        <taxon>Portuninae</taxon>
        <taxon>Scylla</taxon>
    </lineage>
</organism>
<evidence type="ECO:0000256" key="9">
    <source>
        <dbReference type="SAM" id="Phobius"/>
    </source>
</evidence>
<evidence type="ECO:0000256" key="3">
    <source>
        <dbReference type="ARBA" id="ARBA00022692"/>
    </source>
</evidence>
<sequence>MIYDDPGTGEFWGKLTVNGSWDGLVGMLARGEADIVVANLFVADVKGRTEFQEYTSPHGQVETCFMIRKPSPLAKWQSVALPYTLEVWLAVLVVILLAGPVLHALVHSSVSRVEERLACRSLPYLSLYTLAMHLRVSQTVVPFRTSLQVELHANNAYVVRVATGDSGLPELGASPSPLSSLEVEPHNETLTLSGRSSSTPSLSSTRESSGIPYMSRTPSASTL</sequence>
<evidence type="ECO:0000313" key="10">
    <source>
        <dbReference type="EMBL" id="KAK8389786.1"/>
    </source>
</evidence>